<evidence type="ECO:0000313" key="10">
    <source>
        <dbReference type="Proteomes" id="UP000045782"/>
    </source>
</evidence>
<dbReference type="GO" id="GO:0004252">
    <property type="term" value="F:serine-type endopeptidase activity"/>
    <property type="evidence" value="ECO:0007669"/>
    <property type="project" value="InterPro"/>
</dbReference>
<dbReference type="InterPro" id="IPR035952">
    <property type="entry name" value="Rhomboid-like_sf"/>
</dbReference>
<feature type="transmembrane region" description="Helical" evidence="7">
    <location>
        <begin position="203"/>
        <end position="222"/>
    </location>
</feature>
<feature type="transmembrane region" description="Helical" evidence="7">
    <location>
        <begin position="177"/>
        <end position="196"/>
    </location>
</feature>
<evidence type="ECO:0000256" key="1">
    <source>
        <dbReference type="ARBA" id="ARBA00004141"/>
    </source>
</evidence>
<dbReference type="Proteomes" id="UP000045782">
    <property type="component" value="Unassembled WGS sequence"/>
</dbReference>
<dbReference type="InterPro" id="IPR050925">
    <property type="entry name" value="Rhomboid_protease_S54"/>
</dbReference>
<proteinExistence type="inferred from homology"/>
<dbReference type="PANTHER" id="PTHR43731">
    <property type="entry name" value="RHOMBOID PROTEASE"/>
    <property type="match status" value="1"/>
</dbReference>
<comment type="subcellular location">
    <subcellularLocation>
        <location evidence="1">Membrane</location>
        <topology evidence="1">Multi-pass membrane protein</topology>
    </subcellularLocation>
</comment>
<evidence type="ECO:0000256" key="7">
    <source>
        <dbReference type="SAM" id="Phobius"/>
    </source>
</evidence>
<keyword evidence="4 9" id="KW-0378">Hydrolase</keyword>
<dbReference type="InterPro" id="IPR022764">
    <property type="entry name" value="Peptidase_S54_rhomboid_dom"/>
</dbReference>
<keyword evidence="3 7" id="KW-0812">Transmembrane</keyword>
<feature type="transmembrane region" description="Helical" evidence="7">
    <location>
        <begin position="65"/>
        <end position="84"/>
    </location>
</feature>
<organism evidence="9 10">
    <name type="scientific">Mycobacteroides abscessus</name>
    <dbReference type="NCBI Taxonomy" id="36809"/>
    <lineage>
        <taxon>Bacteria</taxon>
        <taxon>Bacillati</taxon>
        <taxon>Actinomycetota</taxon>
        <taxon>Actinomycetes</taxon>
        <taxon>Mycobacteriales</taxon>
        <taxon>Mycobacteriaceae</taxon>
        <taxon>Mycobacteroides</taxon>
    </lineage>
</organism>
<dbReference type="PANTHER" id="PTHR43731:SF14">
    <property type="entry name" value="PRESENILIN-ASSOCIATED RHOMBOID-LIKE PROTEIN, MITOCHONDRIAL"/>
    <property type="match status" value="1"/>
</dbReference>
<feature type="transmembrane region" description="Helical" evidence="7">
    <location>
        <begin position="122"/>
        <end position="141"/>
    </location>
</feature>
<dbReference type="Gene3D" id="1.20.1540.10">
    <property type="entry name" value="Rhomboid-like"/>
    <property type="match status" value="1"/>
</dbReference>
<feature type="transmembrane region" description="Helical" evidence="7">
    <location>
        <begin position="153"/>
        <end position="171"/>
    </location>
</feature>
<feature type="domain" description="Peptidase S54 rhomboid" evidence="8">
    <location>
        <begin position="112"/>
        <end position="242"/>
    </location>
</feature>
<dbReference type="EC" id="3.4.21.105" evidence="9"/>
<dbReference type="AlphaFoldDB" id="A0A0U0ZM32"/>
<dbReference type="EMBL" id="CSWP01000003">
    <property type="protein sequence ID" value="CPV44948.1"/>
    <property type="molecule type" value="Genomic_DNA"/>
</dbReference>
<protein>
    <submittedName>
        <fullName evidence="9">Rhomboid family protein</fullName>
        <ecNumber evidence="9">3.4.21.105</ecNumber>
    </submittedName>
</protein>
<dbReference type="Pfam" id="PF01694">
    <property type="entry name" value="Rhomboid"/>
    <property type="match status" value="1"/>
</dbReference>
<accession>A0A0U0ZM32</accession>
<evidence type="ECO:0000256" key="2">
    <source>
        <dbReference type="ARBA" id="ARBA00009045"/>
    </source>
</evidence>
<sequence length="287" mass="30217">MAHPGQVPVYGCAWHPDRATAVRCVRCGRPVCPACMRSAPVGQQCVECVQQGAKSVRQVKPLQQVRAWITWALIAANVLVYTATVSDGVDGDVTGSQLFRELVLYLPWVAQGELWRTVTTGFLHLGLMHIAVNMLSLAMIGPGLERAFGGQRYAAIYGTALLGSSAAAMWLSPNAVVAGASGAIYGLLGAALVLSLRERLNPQTIIIVLLLNIGLSISLPGISLAGHMGGLLFGVLSAGALLYYREVCRGIGMPDLARKESTPWVLAAVVAALSVALIMAKVLAYAG</sequence>
<keyword evidence="6 7" id="KW-0472">Membrane</keyword>
<comment type="similarity">
    <text evidence="2">Belongs to the peptidase S54 family.</text>
</comment>
<feature type="transmembrane region" description="Helical" evidence="7">
    <location>
        <begin position="264"/>
        <end position="286"/>
    </location>
</feature>
<name>A0A0U0ZM32_9MYCO</name>
<reference evidence="9 10" key="1">
    <citation type="submission" date="2015-03" db="EMBL/GenBank/DDBJ databases">
        <authorList>
            <person name="Murphy D."/>
        </authorList>
    </citation>
    <scope>NUCLEOTIDE SEQUENCE [LARGE SCALE GENOMIC DNA]</scope>
    <source>
        <strain evidence="9 10">PAP088</strain>
    </source>
</reference>
<evidence type="ECO:0000256" key="4">
    <source>
        <dbReference type="ARBA" id="ARBA00022801"/>
    </source>
</evidence>
<evidence type="ECO:0000256" key="5">
    <source>
        <dbReference type="ARBA" id="ARBA00022989"/>
    </source>
</evidence>
<evidence type="ECO:0000256" key="6">
    <source>
        <dbReference type="ARBA" id="ARBA00023136"/>
    </source>
</evidence>
<keyword evidence="5 7" id="KW-1133">Transmembrane helix</keyword>
<gene>
    <name evidence="9" type="primary">gluP</name>
    <name evidence="9" type="ORF">ERS075579_01586</name>
</gene>
<dbReference type="SUPFAM" id="SSF144091">
    <property type="entry name" value="Rhomboid-like"/>
    <property type="match status" value="1"/>
</dbReference>
<evidence type="ECO:0000259" key="8">
    <source>
        <dbReference type="Pfam" id="PF01694"/>
    </source>
</evidence>
<evidence type="ECO:0000256" key="3">
    <source>
        <dbReference type="ARBA" id="ARBA00022692"/>
    </source>
</evidence>
<evidence type="ECO:0000313" key="9">
    <source>
        <dbReference type="EMBL" id="CPV44948.1"/>
    </source>
</evidence>
<dbReference type="GO" id="GO:0016020">
    <property type="term" value="C:membrane"/>
    <property type="evidence" value="ECO:0007669"/>
    <property type="project" value="UniProtKB-SubCell"/>
</dbReference>